<comment type="caution">
    <text evidence="4">The sequence shown here is derived from an EMBL/GenBank/DDBJ whole genome shotgun (WGS) entry which is preliminary data.</text>
</comment>
<dbReference type="PANTHER" id="PTHR42748">
    <property type="entry name" value="NITROGEN METABOLITE REPRESSION PROTEIN NMRA FAMILY MEMBER"/>
    <property type="match status" value="1"/>
</dbReference>
<dbReference type="SUPFAM" id="SSF51735">
    <property type="entry name" value="NAD(P)-binding Rossmann-fold domains"/>
    <property type="match status" value="1"/>
</dbReference>
<keyword evidence="5" id="KW-1185">Reference proteome</keyword>
<dbReference type="Pfam" id="PF05368">
    <property type="entry name" value="NmrA"/>
    <property type="match status" value="1"/>
</dbReference>
<dbReference type="Gene3D" id="3.90.25.10">
    <property type="entry name" value="UDP-galactose 4-epimerase, domain 1"/>
    <property type="match status" value="1"/>
</dbReference>
<protein>
    <recommendedName>
        <fullName evidence="3">NmrA-like domain-containing protein</fullName>
    </recommendedName>
</protein>
<accession>A0A3E2H0U0</accession>
<comment type="similarity">
    <text evidence="1">Belongs to the NmrA-type oxidoreductase family.</text>
</comment>
<evidence type="ECO:0000313" key="5">
    <source>
        <dbReference type="Proteomes" id="UP000258309"/>
    </source>
</evidence>
<dbReference type="Gene3D" id="3.40.50.720">
    <property type="entry name" value="NAD(P)-binding Rossmann-like Domain"/>
    <property type="match status" value="1"/>
</dbReference>
<dbReference type="GO" id="GO:0005634">
    <property type="term" value="C:nucleus"/>
    <property type="evidence" value="ECO:0007669"/>
    <property type="project" value="TreeGrafter"/>
</dbReference>
<evidence type="ECO:0000256" key="2">
    <source>
        <dbReference type="ARBA" id="ARBA00022857"/>
    </source>
</evidence>
<reference evidence="4 5" key="1">
    <citation type="submission" date="2018-05" db="EMBL/GenBank/DDBJ databases">
        <title>Draft genome sequence of Scytalidium lignicola DSM 105466, a ubiquitous saprotrophic fungus.</title>
        <authorList>
            <person name="Buettner E."/>
            <person name="Gebauer A.M."/>
            <person name="Hofrichter M."/>
            <person name="Liers C."/>
            <person name="Kellner H."/>
        </authorList>
    </citation>
    <scope>NUCLEOTIDE SEQUENCE [LARGE SCALE GENOMIC DNA]</scope>
    <source>
        <strain evidence="4 5">DSM 105466</strain>
    </source>
</reference>
<dbReference type="InterPro" id="IPR008030">
    <property type="entry name" value="NmrA-like"/>
</dbReference>
<feature type="non-terminal residue" evidence="4">
    <location>
        <position position="299"/>
    </location>
</feature>
<feature type="domain" description="NmrA-like" evidence="3">
    <location>
        <begin position="30"/>
        <end position="233"/>
    </location>
</feature>
<dbReference type="AlphaFoldDB" id="A0A3E2H0U0"/>
<evidence type="ECO:0000313" key="4">
    <source>
        <dbReference type="EMBL" id="RFU26593.1"/>
    </source>
</evidence>
<gene>
    <name evidence="4" type="ORF">B7463_g9748</name>
</gene>
<dbReference type="InterPro" id="IPR036291">
    <property type="entry name" value="NAD(P)-bd_dom_sf"/>
</dbReference>
<dbReference type="Proteomes" id="UP000258309">
    <property type="component" value="Unassembled WGS sequence"/>
</dbReference>
<dbReference type="OrthoDB" id="300709at2759"/>
<keyword evidence="2" id="KW-0521">NADP</keyword>
<dbReference type="EMBL" id="NCSJ02000253">
    <property type="protein sequence ID" value="RFU26593.1"/>
    <property type="molecule type" value="Genomic_DNA"/>
</dbReference>
<sequence length="299" mass="33600">MTTQLKEILVIGGTGAQGMPVVQGIKSGRAQQLSTLPNVTFVEGTQDNQDDLHAAFRGVYGAFVNFDGFTLGERNETFYGMRAYEIARHEGVKHYIWASIDYGLKKSGWDEQYHCGHNDAKGRIADYILSHGQDKMITSVFTTGPYMDMLFDGMFVPETEPNGDVVWANPAGSGKIPLIALTDVGHYILWILDNPQRSSGVQLEVATEEVSFTDIAATFTKVTSRNGIYRFTDFEPYMKKWEPYPGAPTNWTKGPNAPKDPSQMTWVENFTGWWKYWGNVTLEELKSLDLHHIDFTDTS</sequence>
<dbReference type="STRING" id="5539.A0A3E2H0U0"/>
<name>A0A3E2H0U0_SCYLI</name>
<dbReference type="OMA" id="CGHNDAK"/>
<evidence type="ECO:0000256" key="1">
    <source>
        <dbReference type="ARBA" id="ARBA00006328"/>
    </source>
</evidence>
<feature type="non-terminal residue" evidence="4">
    <location>
        <position position="1"/>
    </location>
</feature>
<proteinExistence type="inferred from homology"/>
<evidence type="ECO:0000259" key="3">
    <source>
        <dbReference type="Pfam" id="PF05368"/>
    </source>
</evidence>
<dbReference type="PANTHER" id="PTHR42748:SF14">
    <property type="entry name" value="SNOAL-LIKE DOMAIN-CONTAINING PROTEIN"/>
    <property type="match status" value="1"/>
</dbReference>
<organism evidence="4 5">
    <name type="scientific">Scytalidium lignicola</name>
    <name type="common">Hyphomycete</name>
    <dbReference type="NCBI Taxonomy" id="5539"/>
    <lineage>
        <taxon>Eukaryota</taxon>
        <taxon>Fungi</taxon>
        <taxon>Dikarya</taxon>
        <taxon>Ascomycota</taxon>
        <taxon>Pezizomycotina</taxon>
        <taxon>Leotiomycetes</taxon>
        <taxon>Leotiomycetes incertae sedis</taxon>
        <taxon>Scytalidium</taxon>
    </lineage>
</organism>
<dbReference type="InterPro" id="IPR051164">
    <property type="entry name" value="NmrA-like_oxidored"/>
</dbReference>